<dbReference type="GO" id="GO:0005242">
    <property type="term" value="F:inward rectifier potassium channel activity"/>
    <property type="evidence" value="ECO:0007669"/>
    <property type="project" value="InterPro"/>
</dbReference>
<dbReference type="GO" id="GO:0034765">
    <property type="term" value="P:regulation of monoatomic ion transmembrane transport"/>
    <property type="evidence" value="ECO:0007669"/>
    <property type="project" value="TreeGrafter"/>
</dbReference>
<name>A0A0C2DE92_9BACT</name>
<gene>
    <name evidence="3" type="ORF">DB30_02197</name>
</gene>
<dbReference type="InterPro" id="IPR013099">
    <property type="entry name" value="K_chnl_dom"/>
</dbReference>
<comment type="caution">
    <text evidence="3">The sequence shown here is derived from an EMBL/GenBank/DDBJ whole genome shotgun (WGS) entry which is preliminary data.</text>
</comment>
<protein>
    <submittedName>
        <fullName evidence="3">Kef-type K+ transport systems protein</fullName>
    </submittedName>
</protein>
<feature type="domain" description="Potassium channel" evidence="2">
    <location>
        <begin position="50"/>
        <end position="119"/>
    </location>
</feature>
<organism evidence="3 4">
    <name type="scientific">Enhygromyxa salina</name>
    <dbReference type="NCBI Taxonomy" id="215803"/>
    <lineage>
        <taxon>Bacteria</taxon>
        <taxon>Pseudomonadati</taxon>
        <taxon>Myxococcota</taxon>
        <taxon>Polyangia</taxon>
        <taxon>Nannocystales</taxon>
        <taxon>Nannocystaceae</taxon>
        <taxon>Enhygromyxa</taxon>
    </lineage>
</organism>
<feature type="transmembrane region" description="Helical" evidence="1">
    <location>
        <begin position="66"/>
        <end position="86"/>
    </location>
</feature>
<evidence type="ECO:0000259" key="2">
    <source>
        <dbReference type="Pfam" id="PF07885"/>
    </source>
</evidence>
<reference evidence="3 4" key="1">
    <citation type="submission" date="2014-12" db="EMBL/GenBank/DDBJ databases">
        <title>Genome assembly of Enhygromyxa salina DSM 15201.</title>
        <authorList>
            <person name="Sharma G."/>
            <person name="Subramanian S."/>
        </authorList>
    </citation>
    <scope>NUCLEOTIDE SEQUENCE [LARGE SCALE GENOMIC DNA]</scope>
    <source>
        <strain evidence="3 4">DSM 15201</strain>
    </source>
</reference>
<dbReference type="Proteomes" id="UP000031599">
    <property type="component" value="Unassembled WGS sequence"/>
</dbReference>
<evidence type="ECO:0000313" key="4">
    <source>
        <dbReference type="Proteomes" id="UP000031599"/>
    </source>
</evidence>
<dbReference type="AlphaFoldDB" id="A0A0C2DE92"/>
<evidence type="ECO:0000313" key="3">
    <source>
        <dbReference type="EMBL" id="KIG17982.1"/>
    </source>
</evidence>
<accession>A0A0C2DE92</accession>
<dbReference type="PANTHER" id="PTHR11767">
    <property type="entry name" value="INWARD RECTIFIER POTASSIUM CHANNEL"/>
    <property type="match status" value="1"/>
</dbReference>
<dbReference type="SUPFAM" id="SSF81324">
    <property type="entry name" value="Voltage-gated potassium channels"/>
    <property type="match status" value="1"/>
</dbReference>
<keyword evidence="1" id="KW-0812">Transmembrane</keyword>
<dbReference type="PANTHER" id="PTHR11767:SF102">
    <property type="entry name" value="INWARDLY RECTIFYING POTASSIUM CHANNEL 1, ISOFORM F"/>
    <property type="match status" value="1"/>
</dbReference>
<dbReference type="Pfam" id="PF07885">
    <property type="entry name" value="Ion_trans_2"/>
    <property type="match status" value="1"/>
</dbReference>
<sequence length="131" mass="13595">MLGPEQASVRGGLPFTPLTELYLRLLQGSWLGILVVFSLVFLLANVGFAGLYLAGGDCISGARPGSFADAFFFSVQTIATIGYGGLVPNGTYANVLVTIESMVGLLGVALAAGVVFAKLERPGPTWGPRTT</sequence>
<keyword evidence="1" id="KW-1133">Transmembrane helix</keyword>
<dbReference type="GO" id="GO:0005886">
    <property type="term" value="C:plasma membrane"/>
    <property type="evidence" value="ECO:0007669"/>
    <property type="project" value="TreeGrafter"/>
</dbReference>
<dbReference type="Gene3D" id="1.10.287.70">
    <property type="match status" value="1"/>
</dbReference>
<dbReference type="InterPro" id="IPR016449">
    <property type="entry name" value="K_chnl_inward-rec_Kir"/>
</dbReference>
<keyword evidence="1" id="KW-0472">Membrane</keyword>
<evidence type="ECO:0000256" key="1">
    <source>
        <dbReference type="SAM" id="Phobius"/>
    </source>
</evidence>
<dbReference type="GO" id="GO:1990573">
    <property type="term" value="P:potassium ion import across plasma membrane"/>
    <property type="evidence" value="ECO:0007669"/>
    <property type="project" value="TreeGrafter"/>
</dbReference>
<dbReference type="EMBL" id="JMCC02000016">
    <property type="protein sequence ID" value="KIG17982.1"/>
    <property type="molecule type" value="Genomic_DNA"/>
</dbReference>
<feature type="transmembrane region" description="Helical" evidence="1">
    <location>
        <begin position="92"/>
        <end position="117"/>
    </location>
</feature>
<proteinExistence type="predicted"/>
<feature type="transmembrane region" description="Helical" evidence="1">
    <location>
        <begin position="30"/>
        <end position="54"/>
    </location>
</feature>